<dbReference type="OrthoDB" id="680739at2"/>
<reference evidence="2 3" key="1">
    <citation type="submission" date="2018-08" db="EMBL/GenBank/DDBJ databases">
        <title>Chitinophaga sp. K20C18050901, a novel bacterium isolated from forest soil.</title>
        <authorList>
            <person name="Wang C."/>
        </authorList>
    </citation>
    <scope>NUCLEOTIDE SEQUENCE [LARGE SCALE GENOMIC DNA]</scope>
    <source>
        <strain evidence="2 3">K20C18050901</strain>
    </source>
</reference>
<organism evidence="2 3">
    <name type="scientific">Chitinophaga silvisoli</name>
    <dbReference type="NCBI Taxonomy" id="2291814"/>
    <lineage>
        <taxon>Bacteria</taxon>
        <taxon>Pseudomonadati</taxon>
        <taxon>Bacteroidota</taxon>
        <taxon>Chitinophagia</taxon>
        <taxon>Chitinophagales</taxon>
        <taxon>Chitinophagaceae</taxon>
        <taxon>Chitinophaga</taxon>
    </lineage>
</organism>
<dbReference type="AlphaFoldDB" id="A0A3E1PA46"/>
<dbReference type="EMBL" id="QTJV01000001">
    <property type="protein sequence ID" value="RFM37066.1"/>
    <property type="molecule type" value="Genomic_DNA"/>
</dbReference>
<keyword evidence="1" id="KW-0472">Membrane</keyword>
<dbReference type="Proteomes" id="UP000261174">
    <property type="component" value="Unassembled WGS sequence"/>
</dbReference>
<proteinExistence type="predicted"/>
<gene>
    <name evidence="2" type="ORF">DXN04_00770</name>
</gene>
<keyword evidence="2" id="KW-0808">Transferase</keyword>
<feature type="transmembrane region" description="Helical" evidence="1">
    <location>
        <begin position="29"/>
        <end position="48"/>
    </location>
</feature>
<keyword evidence="1" id="KW-1133">Transmembrane helix</keyword>
<accession>A0A3E1PA46</accession>
<dbReference type="GO" id="GO:0016779">
    <property type="term" value="F:nucleotidyltransferase activity"/>
    <property type="evidence" value="ECO:0007669"/>
    <property type="project" value="UniProtKB-KW"/>
</dbReference>
<dbReference type="PROSITE" id="PS51257">
    <property type="entry name" value="PROKAR_LIPOPROTEIN"/>
    <property type="match status" value="1"/>
</dbReference>
<sequence>MKNLQLALLGFAIMLLSSCEVVGGIFKAGVWTGIIAVAVVVFLIIFLISRGRK</sequence>
<comment type="caution">
    <text evidence="2">The sequence shown here is derived from an EMBL/GenBank/DDBJ whole genome shotgun (WGS) entry which is preliminary data.</text>
</comment>
<keyword evidence="3" id="KW-1185">Reference proteome</keyword>
<name>A0A3E1PA46_9BACT</name>
<keyword evidence="1" id="KW-0812">Transmembrane</keyword>
<evidence type="ECO:0000313" key="2">
    <source>
        <dbReference type="EMBL" id="RFM37066.1"/>
    </source>
</evidence>
<dbReference type="RefSeq" id="WP_083721056.1">
    <property type="nucleotide sequence ID" value="NZ_QTJV01000001.1"/>
</dbReference>
<evidence type="ECO:0000256" key="1">
    <source>
        <dbReference type="SAM" id="Phobius"/>
    </source>
</evidence>
<evidence type="ECO:0000313" key="3">
    <source>
        <dbReference type="Proteomes" id="UP000261174"/>
    </source>
</evidence>
<keyword evidence="2" id="KW-0548">Nucleotidyltransferase</keyword>
<protein>
    <submittedName>
        <fullName evidence="2">Phosphatidate cytidylyltransferase</fullName>
    </submittedName>
</protein>